<dbReference type="GO" id="GO:0008270">
    <property type="term" value="F:zinc ion binding"/>
    <property type="evidence" value="ECO:0007669"/>
    <property type="project" value="UniProtKB-KW"/>
</dbReference>
<dbReference type="FunFam" id="2.20.25.190:FF:000001">
    <property type="entry name" value="Transcription elongation factor 1 homolog"/>
    <property type="match status" value="1"/>
</dbReference>
<evidence type="ECO:0000313" key="12">
    <source>
        <dbReference type="EMBL" id="TVU12377.1"/>
    </source>
</evidence>
<evidence type="ECO:0000256" key="6">
    <source>
        <dbReference type="ARBA" id="ARBA00022771"/>
    </source>
</evidence>
<protein>
    <recommendedName>
        <fullName evidence="4 11">Transcription elongation factor 1 homolog</fullName>
    </recommendedName>
</protein>
<feature type="non-terminal residue" evidence="12">
    <location>
        <position position="1"/>
    </location>
</feature>
<dbReference type="GO" id="GO:0000993">
    <property type="term" value="F:RNA polymerase II complex binding"/>
    <property type="evidence" value="ECO:0007669"/>
    <property type="project" value="TreeGrafter"/>
</dbReference>
<comment type="similarity">
    <text evidence="3 11">Belongs to the ELOF1 family.</text>
</comment>
<dbReference type="PANTHER" id="PTHR20934:SF21">
    <property type="entry name" value="TRANSCRIPTION ELONGATION FACTOR 1 HOMOLOG"/>
    <property type="match status" value="1"/>
</dbReference>
<dbReference type="OrthoDB" id="445983at2759"/>
<evidence type="ECO:0000256" key="2">
    <source>
        <dbReference type="ARBA" id="ARBA00004123"/>
    </source>
</evidence>
<evidence type="ECO:0000256" key="10">
    <source>
        <dbReference type="ARBA" id="ARBA00023242"/>
    </source>
</evidence>
<keyword evidence="8 11" id="KW-0805">Transcription regulation</keyword>
<keyword evidence="5 11" id="KW-0479">Metal-binding</keyword>
<sequence>MGRQRVSPPRSVLLLSDEASHFHFAAGDTEKSEATAAAPRKQKARHQQQLATAFRCPSCRRADSVECRIDFKGKVAEASCWACEARFSTAAHALTEPVDVYGEWVDERHRGAKDGVDRDGDVTMC</sequence>
<proteinExistence type="inferred from homology"/>
<keyword evidence="13" id="KW-1185">Reference proteome</keyword>
<evidence type="ECO:0000313" key="13">
    <source>
        <dbReference type="Proteomes" id="UP000324897"/>
    </source>
</evidence>
<evidence type="ECO:0000256" key="3">
    <source>
        <dbReference type="ARBA" id="ARBA00009730"/>
    </source>
</evidence>
<dbReference type="Pfam" id="PF05129">
    <property type="entry name" value="Zn_ribbon_Elf1"/>
    <property type="match status" value="1"/>
</dbReference>
<evidence type="ECO:0000256" key="5">
    <source>
        <dbReference type="ARBA" id="ARBA00022723"/>
    </source>
</evidence>
<dbReference type="InterPro" id="IPR007808">
    <property type="entry name" value="Elf1"/>
</dbReference>
<comment type="subcellular location">
    <subcellularLocation>
        <location evidence="2 11">Nucleus</location>
    </subcellularLocation>
</comment>
<evidence type="ECO:0000256" key="4">
    <source>
        <dbReference type="ARBA" id="ARBA00014973"/>
    </source>
</evidence>
<evidence type="ECO:0000256" key="7">
    <source>
        <dbReference type="ARBA" id="ARBA00022833"/>
    </source>
</evidence>
<dbReference type="GO" id="GO:0006368">
    <property type="term" value="P:transcription elongation by RNA polymerase II"/>
    <property type="evidence" value="ECO:0007669"/>
    <property type="project" value="TreeGrafter"/>
</dbReference>
<dbReference type="GO" id="GO:0008023">
    <property type="term" value="C:transcription elongation factor complex"/>
    <property type="evidence" value="ECO:0007669"/>
    <property type="project" value="TreeGrafter"/>
</dbReference>
<keyword evidence="9 11" id="KW-0804">Transcription</keyword>
<evidence type="ECO:0000256" key="8">
    <source>
        <dbReference type="ARBA" id="ARBA00023015"/>
    </source>
</evidence>
<accession>A0A5J9TMF7</accession>
<dbReference type="AlphaFoldDB" id="A0A5J9TMF7"/>
<keyword evidence="6 11" id="KW-0863">Zinc-finger</keyword>
<dbReference type="EMBL" id="RWGY01000039">
    <property type="protein sequence ID" value="TVU12377.1"/>
    <property type="molecule type" value="Genomic_DNA"/>
</dbReference>
<keyword evidence="7 11" id="KW-0862">Zinc</keyword>
<reference evidence="12 13" key="1">
    <citation type="journal article" date="2019" name="Sci. Rep.">
        <title>A high-quality genome of Eragrostis curvula grass provides insights into Poaceae evolution and supports new strategies to enhance forage quality.</title>
        <authorList>
            <person name="Carballo J."/>
            <person name="Santos B.A.C.M."/>
            <person name="Zappacosta D."/>
            <person name="Garbus I."/>
            <person name="Selva J.P."/>
            <person name="Gallo C.A."/>
            <person name="Diaz A."/>
            <person name="Albertini E."/>
            <person name="Caccamo M."/>
            <person name="Echenique V."/>
        </authorList>
    </citation>
    <scope>NUCLEOTIDE SEQUENCE [LARGE SCALE GENOMIC DNA]</scope>
    <source>
        <strain evidence="13">cv. Victoria</strain>
        <tissue evidence="12">Leaf</tissue>
    </source>
</reference>
<dbReference type="PANTHER" id="PTHR20934">
    <property type="entry name" value="TRANSCRIPTION ELONGATION FACTOR 1 HOMOLOG"/>
    <property type="match status" value="1"/>
</dbReference>
<dbReference type="Proteomes" id="UP000324897">
    <property type="component" value="Chromosome 3"/>
</dbReference>
<dbReference type="Gramene" id="TVU12377">
    <property type="protein sequence ID" value="TVU12377"/>
    <property type="gene ID" value="EJB05_46018"/>
</dbReference>
<dbReference type="Gene3D" id="2.20.25.190">
    <property type="match status" value="1"/>
</dbReference>
<organism evidence="12 13">
    <name type="scientific">Eragrostis curvula</name>
    <name type="common">weeping love grass</name>
    <dbReference type="NCBI Taxonomy" id="38414"/>
    <lineage>
        <taxon>Eukaryota</taxon>
        <taxon>Viridiplantae</taxon>
        <taxon>Streptophyta</taxon>
        <taxon>Embryophyta</taxon>
        <taxon>Tracheophyta</taxon>
        <taxon>Spermatophyta</taxon>
        <taxon>Magnoliopsida</taxon>
        <taxon>Liliopsida</taxon>
        <taxon>Poales</taxon>
        <taxon>Poaceae</taxon>
        <taxon>PACMAD clade</taxon>
        <taxon>Chloridoideae</taxon>
        <taxon>Eragrostideae</taxon>
        <taxon>Eragrostidinae</taxon>
        <taxon>Eragrostis</taxon>
    </lineage>
</organism>
<name>A0A5J9TMF7_9POAL</name>
<comment type="function">
    <text evidence="1 11">Transcription elongation factor implicated in the maintenance of proper chromatin structure in actively transcribed regions.</text>
</comment>
<dbReference type="SUPFAM" id="SSF57783">
    <property type="entry name" value="Zinc beta-ribbon"/>
    <property type="match status" value="1"/>
</dbReference>
<gene>
    <name evidence="12" type="ORF">EJB05_46018</name>
</gene>
<evidence type="ECO:0000256" key="9">
    <source>
        <dbReference type="ARBA" id="ARBA00023163"/>
    </source>
</evidence>
<evidence type="ECO:0000256" key="11">
    <source>
        <dbReference type="RuleBase" id="RU364033"/>
    </source>
</evidence>
<evidence type="ECO:0000256" key="1">
    <source>
        <dbReference type="ARBA" id="ARBA00003357"/>
    </source>
</evidence>
<comment type="caution">
    <text evidence="12">The sequence shown here is derived from an EMBL/GenBank/DDBJ whole genome shotgun (WGS) entry which is preliminary data.</text>
</comment>
<keyword evidence="10 11" id="KW-0539">Nucleus</keyword>
<dbReference type="InterPro" id="IPR038567">
    <property type="entry name" value="T_Elf1_sf"/>
</dbReference>